<evidence type="ECO:0000259" key="12">
    <source>
        <dbReference type="PROSITE" id="PS50110"/>
    </source>
</evidence>
<evidence type="ECO:0000256" key="2">
    <source>
        <dbReference type="ARBA" id="ARBA00018672"/>
    </source>
</evidence>
<evidence type="ECO:0000256" key="7">
    <source>
        <dbReference type="ARBA" id="ARBA00023125"/>
    </source>
</evidence>
<dbReference type="PRINTS" id="PR00032">
    <property type="entry name" value="HTHARAC"/>
</dbReference>
<evidence type="ECO:0000256" key="10">
    <source>
        <dbReference type="PROSITE-ProRule" id="PRU00169"/>
    </source>
</evidence>
<evidence type="ECO:0000256" key="5">
    <source>
        <dbReference type="ARBA" id="ARBA00023012"/>
    </source>
</evidence>
<dbReference type="InterPro" id="IPR018060">
    <property type="entry name" value="HTH_AraC"/>
</dbReference>
<dbReference type="CDD" id="cd17536">
    <property type="entry name" value="REC_YesN-like"/>
    <property type="match status" value="1"/>
</dbReference>
<organism evidence="13 14">
    <name type="scientific">Faecalicatena contorta</name>
    <dbReference type="NCBI Taxonomy" id="39482"/>
    <lineage>
        <taxon>Bacteria</taxon>
        <taxon>Bacillati</taxon>
        <taxon>Bacillota</taxon>
        <taxon>Clostridia</taxon>
        <taxon>Lachnospirales</taxon>
        <taxon>Lachnospiraceae</taxon>
        <taxon>Faecalicatena</taxon>
    </lineage>
</organism>
<comment type="function">
    <text evidence="9">May play the central regulatory role in sporulation. It may be an element of the effector pathway responsible for the activation of sporulation genes in response to nutritional stress. Spo0A may act in concert with spo0H (a sigma factor) to control the expression of some genes that are critical to the sporulation process.</text>
</comment>
<dbReference type="GO" id="GO:0043565">
    <property type="term" value="F:sequence-specific DNA binding"/>
    <property type="evidence" value="ECO:0007669"/>
    <property type="project" value="InterPro"/>
</dbReference>
<evidence type="ECO:0000313" key="13">
    <source>
        <dbReference type="EMBL" id="SUQ16181.1"/>
    </source>
</evidence>
<dbReference type="SMART" id="SM00342">
    <property type="entry name" value="HTH_ARAC"/>
    <property type="match status" value="1"/>
</dbReference>
<name>A0A315ZQ06_9FIRM</name>
<evidence type="ECO:0000313" key="14">
    <source>
        <dbReference type="Proteomes" id="UP000254051"/>
    </source>
</evidence>
<keyword evidence="5" id="KW-0902">Two-component regulatory system</keyword>
<dbReference type="InterPro" id="IPR009057">
    <property type="entry name" value="Homeodomain-like_sf"/>
</dbReference>
<evidence type="ECO:0000256" key="3">
    <source>
        <dbReference type="ARBA" id="ARBA00022490"/>
    </source>
</evidence>
<keyword evidence="8" id="KW-0804">Transcription</keyword>
<dbReference type="GO" id="GO:0003700">
    <property type="term" value="F:DNA-binding transcription factor activity"/>
    <property type="evidence" value="ECO:0007669"/>
    <property type="project" value="InterPro"/>
</dbReference>
<dbReference type="Gene3D" id="3.40.50.2300">
    <property type="match status" value="1"/>
</dbReference>
<feature type="domain" description="Response regulatory" evidence="12">
    <location>
        <begin position="3"/>
        <end position="120"/>
    </location>
</feature>
<keyword evidence="7" id="KW-0238">DNA-binding</keyword>
<accession>A0A315ZQ06</accession>
<feature type="modified residue" description="4-aspartylphosphate" evidence="10">
    <location>
        <position position="55"/>
    </location>
</feature>
<sequence length="508" mass="59367">MYRIVVAEDEPAALGHVCMILEKKCPQYQIIGTAGNGLEALCLIRREQPDVLISDVRMPVMDGIRLISKVKEEYPEILSIIVSGYSEFEYAKGALRSGVCDYLLKPLAPSDIKELMDRLEPRLDALYYEKRNKLLKALCSGAESDSRDSLYRYFPKGRYYAAIYRKNGLPKRFSRKTGVEIFSMEEEKVYIYGRDEMESLYLFPEKLLFLEDFGEMAECIFEKERNAYTYLTAVMYEESLTLEEFPRIVKRMYRKLDESIVIGENQMQKLSCEKVEEGGFPAARSQCAGEWNIEEKEKLEHIEYLIRYKENGEFAEEIKKLFNIYCKQKYSQICVESAVKYIFQLIYNTCPSVKNVIDLEFMLDDAFYYASNMQELTESILTIVKQCVPELGKEKIDNKEQFFQSIIYYLNGHMEEAITLGSICKRFGISQTSLSRMFRTYEGTSFSNYLTRIRIEKAKQMMQQDPEAYIRDIAERVGYSDQFYFSRIFRSVTGICPKEYMEKAILQI</sequence>
<dbReference type="GO" id="GO:0000160">
    <property type="term" value="P:phosphorelay signal transduction system"/>
    <property type="evidence" value="ECO:0007669"/>
    <property type="project" value="UniProtKB-KW"/>
</dbReference>
<evidence type="ECO:0000256" key="1">
    <source>
        <dbReference type="ARBA" id="ARBA00004496"/>
    </source>
</evidence>
<keyword evidence="4 10" id="KW-0597">Phosphoprotein</keyword>
<dbReference type="Proteomes" id="UP000254051">
    <property type="component" value="Unassembled WGS sequence"/>
</dbReference>
<dbReference type="InterPro" id="IPR001789">
    <property type="entry name" value="Sig_transdc_resp-reg_receiver"/>
</dbReference>
<comment type="subcellular location">
    <subcellularLocation>
        <location evidence="1">Cytoplasm</location>
    </subcellularLocation>
</comment>
<evidence type="ECO:0000256" key="6">
    <source>
        <dbReference type="ARBA" id="ARBA00023015"/>
    </source>
</evidence>
<dbReference type="SMART" id="SM00448">
    <property type="entry name" value="REC"/>
    <property type="match status" value="1"/>
</dbReference>
<proteinExistence type="predicted"/>
<dbReference type="PANTHER" id="PTHR42713">
    <property type="entry name" value="HISTIDINE KINASE-RELATED"/>
    <property type="match status" value="1"/>
</dbReference>
<keyword evidence="3" id="KW-0963">Cytoplasm</keyword>
<dbReference type="PROSITE" id="PS01124">
    <property type="entry name" value="HTH_ARAC_FAMILY_2"/>
    <property type="match status" value="1"/>
</dbReference>
<dbReference type="InterPro" id="IPR051552">
    <property type="entry name" value="HptR"/>
</dbReference>
<dbReference type="Pfam" id="PF00072">
    <property type="entry name" value="Response_reg"/>
    <property type="match status" value="1"/>
</dbReference>
<evidence type="ECO:0000256" key="4">
    <source>
        <dbReference type="ARBA" id="ARBA00022553"/>
    </source>
</evidence>
<dbReference type="AlphaFoldDB" id="A0A315ZQ06"/>
<dbReference type="PROSITE" id="PS50110">
    <property type="entry name" value="RESPONSE_REGULATORY"/>
    <property type="match status" value="1"/>
</dbReference>
<dbReference type="RefSeq" id="WP_109714584.1">
    <property type="nucleotide sequence ID" value="NZ_QGDS01000023.1"/>
</dbReference>
<dbReference type="Pfam" id="PF12833">
    <property type="entry name" value="HTH_18"/>
    <property type="match status" value="1"/>
</dbReference>
<dbReference type="EMBL" id="UHJJ01000023">
    <property type="protein sequence ID" value="SUQ16181.1"/>
    <property type="molecule type" value="Genomic_DNA"/>
</dbReference>
<evidence type="ECO:0000256" key="8">
    <source>
        <dbReference type="ARBA" id="ARBA00023163"/>
    </source>
</evidence>
<reference evidence="14" key="1">
    <citation type="submission" date="2017-07" db="EMBL/GenBank/DDBJ databases">
        <authorList>
            <person name="Varghese N."/>
            <person name="Submissions S."/>
        </authorList>
    </citation>
    <scope>NUCLEOTIDE SEQUENCE [LARGE SCALE GENOMIC DNA]</scope>
    <source>
        <strain evidence="14">NLAE-zl-C134</strain>
    </source>
</reference>
<protein>
    <recommendedName>
        <fullName evidence="2">Stage 0 sporulation protein A homolog</fullName>
    </recommendedName>
</protein>
<feature type="domain" description="HTH araC/xylS-type" evidence="11">
    <location>
        <begin position="404"/>
        <end position="503"/>
    </location>
</feature>
<dbReference type="Gene3D" id="1.10.10.60">
    <property type="entry name" value="Homeodomain-like"/>
    <property type="match status" value="2"/>
</dbReference>
<dbReference type="SUPFAM" id="SSF52172">
    <property type="entry name" value="CheY-like"/>
    <property type="match status" value="1"/>
</dbReference>
<keyword evidence="6" id="KW-0805">Transcription regulation</keyword>
<dbReference type="GO" id="GO:0005737">
    <property type="term" value="C:cytoplasm"/>
    <property type="evidence" value="ECO:0007669"/>
    <property type="project" value="UniProtKB-SubCell"/>
</dbReference>
<gene>
    <name evidence="13" type="ORF">SAMN05216529_12323</name>
</gene>
<evidence type="ECO:0000259" key="11">
    <source>
        <dbReference type="PROSITE" id="PS01124"/>
    </source>
</evidence>
<keyword evidence="14" id="KW-1185">Reference proteome</keyword>
<dbReference type="InterPro" id="IPR011006">
    <property type="entry name" value="CheY-like_superfamily"/>
</dbReference>
<dbReference type="PANTHER" id="PTHR42713:SF3">
    <property type="entry name" value="TRANSCRIPTIONAL REGULATORY PROTEIN HPTR"/>
    <property type="match status" value="1"/>
</dbReference>
<evidence type="ECO:0000256" key="9">
    <source>
        <dbReference type="ARBA" id="ARBA00024867"/>
    </source>
</evidence>
<dbReference type="SUPFAM" id="SSF46689">
    <property type="entry name" value="Homeodomain-like"/>
    <property type="match status" value="2"/>
</dbReference>
<dbReference type="InterPro" id="IPR020449">
    <property type="entry name" value="Tscrpt_reg_AraC-type_HTH"/>
</dbReference>
<dbReference type="OrthoDB" id="384217at2"/>